<dbReference type="Proteomes" id="UP000649826">
    <property type="component" value="Unassembled WGS sequence"/>
</dbReference>
<protein>
    <submittedName>
        <fullName evidence="2">Uncharacterized protein</fullName>
    </submittedName>
</protein>
<gene>
    <name evidence="2" type="ORF">H8Z82_03915</name>
</gene>
<sequence>MNNLLQYILQDKTLLLICALILSVLSNLIYTVKENNTKRISKKTMETIYNTEIEKAHNAGTSEERKYHLDRASGMWEIYIHMGFEPKVYEDDHIKL</sequence>
<keyword evidence="3" id="KW-1185">Reference proteome</keyword>
<name>A0ABR7IG54_9FIRM</name>
<keyword evidence="1" id="KW-0472">Membrane</keyword>
<keyword evidence="1" id="KW-1133">Transmembrane helix</keyword>
<reference evidence="2 3" key="1">
    <citation type="submission" date="2020-08" db="EMBL/GenBank/DDBJ databases">
        <title>Genome public.</title>
        <authorList>
            <person name="Liu C."/>
            <person name="Sun Q."/>
        </authorList>
    </citation>
    <scope>NUCLEOTIDE SEQUENCE [LARGE SCALE GENOMIC DNA]</scope>
    <source>
        <strain evidence="2 3">M29</strain>
    </source>
</reference>
<organism evidence="2 3">
    <name type="scientific">Blautia difficilis</name>
    <dbReference type="NCBI Taxonomy" id="2763027"/>
    <lineage>
        <taxon>Bacteria</taxon>
        <taxon>Bacillati</taxon>
        <taxon>Bacillota</taxon>
        <taxon>Clostridia</taxon>
        <taxon>Lachnospirales</taxon>
        <taxon>Lachnospiraceae</taxon>
        <taxon>Blautia</taxon>
    </lineage>
</organism>
<accession>A0ABR7IG54</accession>
<evidence type="ECO:0000313" key="2">
    <source>
        <dbReference type="EMBL" id="MBC5778818.1"/>
    </source>
</evidence>
<comment type="caution">
    <text evidence="2">The sequence shown here is derived from an EMBL/GenBank/DDBJ whole genome shotgun (WGS) entry which is preliminary data.</text>
</comment>
<evidence type="ECO:0000313" key="3">
    <source>
        <dbReference type="Proteomes" id="UP000649826"/>
    </source>
</evidence>
<feature type="transmembrane region" description="Helical" evidence="1">
    <location>
        <begin position="13"/>
        <end position="32"/>
    </location>
</feature>
<dbReference type="RefSeq" id="WP_186994317.1">
    <property type="nucleotide sequence ID" value="NZ_JACOQG010000004.1"/>
</dbReference>
<evidence type="ECO:0000256" key="1">
    <source>
        <dbReference type="SAM" id="Phobius"/>
    </source>
</evidence>
<proteinExistence type="predicted"/>
<dbReference type="EMBL" id="JACOQG010000004">
    <property type="protein sequence ID" value="MBC5778818.1"/>
    <property type="molecule type" value="Genomic_DNA"/>
</dbReference>
<keyword evidence="1" id="KW-0812">Transmembrane</keyword>